<proteinExistence type="predicted"/>
<organism evidence="1 2">
    <name type="scientific">Mucilaginibacter pedocola</name>
    <dbReference type="NCBI Taxonomy" id="1792845"/>
    <lineage>
        <taxon>Bacteria</taxon>
        <taxon>Pseudomonadati</taxon>
        <taxon>Bacteroidota</taxon>
        <taxon>Sphingobacteriia</taxon>
        <taxon>Sphingobacteriales</taxon>
        <taxon>Sphingobacteriaceae</taxon>
        <taxon>Mucilaginibacter</taxon>
    </lineage>
</organism>
<dbReference type="Gene3D" id="2.60.40.1120">
    <property type="entry name" value="Carboxypeptidase-like, regulatory domain"/>
    <property type="match status" value="1"/>
</dbReference>
<evidence type="ECO:0000313" key="2">
    <source>
        <dbReference type="Proteomes" id="UP000189739"/>
    </source>
</evidence>
<dbReference type="SUPFAM" id="SSF49464">
    <property type="entry name" value="Carboxypeptidase regulatory domain-like"/>
    <property type="match status" value="1"/>
</dbReference>
<gene>
    <name evidence="1" type="ORF">BC343_21680</name>
</gene>
<dbReference type="STRING" id="1792845.BC343_21680"/>
<evidence type="ECO:0000313" key="1">
    <source>
        <dbReference type="EMBL" id="OOQ61062.1"/>
    </source>
</evidence>
<dbReference type="InterPro" id="IPR008969">
    <property type="entry name" value="CarboxyPept-like_regulatory"/>
</dbReference>
<protein>
    <recommendedName>
        <fullName evidence="3">TonB-dependent receptor plug domain-containing protein</fullName>
    </recommendedName>
</protein>
<dbReference type="EMBL" id="MBTF01000003">
    <property type="protein sequence ID" value="OOQ61062.1"/>
    <property type="molecule type" value="Genomic_DNA"/>
</dbReference>
<sequence length="181" mass="19834">MTNAEVIAYLASHKNTCGRIPALKLAAINHQLEIDNRKRFTWKGLIAAASLSMLFPVINAKAKPAHKTEQAPVVPAKANIINRVADSVTYITIKGVIRAKEDGQPLPGASIKVKYRGKYIEGITNVNGLFSLRVPAKAKRVLVSFVGYQSQDITLKPGEEEKAMEIMLQMNSYMLGGFGMH</sequence>
<reference evidence="1 2" key="1">
    <citation type="submission" date="2016-07" db="EMBL/GenBank/DDBJ databases">
        <title>Genomic analysis of zinc-resistant bacterium Mucilaginibacter pedocola TBZ30.</title>
        <authorList>
            <person name="Huang J."/>
            <person name="Tang J."/>
        </authorList>
    </citation>
    <scope>NUCLEOTIDE SEQUENCE [LARGE SCALE GENOMIC DNA]</scope>
    <source>
        <strain evidence="1 2">TBZ30</strain>
    </source>
</reference>
<dbReference type="AlphaFoldDB" id="A0A1S9PJD2"/>
<evidence type="ECO:0008006" key="3">
    <source>
        <dbReference type="Google" id="ProtNLM"/>
    </source>
</evidence>
<dbReference type="Pfam" id="PF13715">
    <property type="entry name" value="CarbopepD_reg_2"/>
    <property type="match status" value="1"/>
</dbReference>
<dbReference type="Proteomes" id="UP000189739">
    <property type="component" value="Unassembled WGS sequence"/>
</dbReference>
<comment type="caution">
    <text evidence="1">The sequence shown here is derived from an EMBL/GenBank/DDBJ whole genome shotgun (WGS) entry which is preliminary data.</text>
</comment>
<keyword evidence="2" id="KW-1185">Reference proteome</keyword>
<name>A0A1S9PJD2_9SPHI</name>
<accession>A0A1S9PJD2</accession>